<keyword evidence="2" id="KW-1185">Reference proteome</keyword>
<proteinExistence type="predicted"/>
<evidence type="ECO:0000313" key="2">
    <source>
        <dbReference type="Proteomes" id="UP001367508"/>
    </source>
</evidence>
<accession>A0AAN9MXW8</accession>
<reference evidence="1 2" key="1">
    <citation type="submission" date="2024-01" db="EMBL/GenBank/DDBJ databases">
        <title>The genomes of 5 underutilized Papilionoideae crops provide insights into root nodulation and disease resistanc.</title>
        <authorList>
            <person name="Jiang F."/>
        </authorList>
    </citation>
    <scope>NUCLEOTIDE SEQUENCE [LARGE SCALE GENOMIC DNA]</scope>
    <source>
        <strain evidence="1">LVBAO_FW01</strain>
        <tissue evidence="1">Leaves</tissue>
    </source>
</reference>
<organism evidence="1 2">
    <name type="scientific">Canavalia gladiata</name>
    <name type="common">Sword bean</name>
    <name type="synonym">Dolichos gladiatus</name>
    <dbReference type="NCBI Taxonomy" id="3824"/>
    <lineage>
        <taxon>Eukaryota</taxon>
        <taxon>Viridiplantae</taxon>
        <taxon>Streptophyta</taxon>
        <taxon>Embryophyta</taxon>
        <taxon>Tracheophyta</taxon>
        <taxon>Spermatophyta</taxon>
        <taxon>Magnoliopsida</taxon>
        <taxon>eudicotyledons</taxon>
        <taxon>Gunneridae</taxon>
        <taxon>Pentapetalae</taxon>
        <taxon>rosids</taxon>
        <taxon>fabids</taxon>
        <taxon>Fabales</taxon>
        <taxon>Fabaceae</taxon>
        <taxon>Papilionoideae</taxon>
        <taxon>50 kb inversion clade</taxon>
        <taxon>NPAAA clade</taxon>
        <taxon>indigoferoid/millettioid clade</taxon>
        <taxon>Phaseoleae</taxon>
        <taxon>Canavalia</taxon>
    </lineage>
</organism>
<dbReference type="EMBL" id="JAYMYQ010000001">
    <property type="protein sequence ID" value="KAK7360309.1"/>
    <property type="molecule type" value="Genomic_DNA"/>
</dbReference>
<name>A0AAN9MXW8_CANGL</name>
<protein>
    <submittedName>
        <fullName evidence="1">Uncharacterized protein</fullName>
    </submittedName>
</protein>
<gene>
    <name evidence="1" type="ORF">VNO77_02293</name>
</gene>
<dbReference type="Proteomes" id="UP001367508">
    <property type="component" value="Unassembled WGS sequence"/>
</dbReference>
<comment type="caution">
    <text evidence="1">The sequence shown here is derived from an EMBL/GenBank/DDBJ whole genome shotgun (WGS) entry which is preliminary data.</text>
</comment>
<dbReference type="AlphaFoldDB" id="A0AAN9MXW8"/>
<sequence length="186" mass="21095">MGTGPKTIITVGSYEIQGLCHCEGNAKTYGYCCYHKRSWAQINIPLAKLAPILKFAQSRKPLDTSHRPGPEPCYKLKDVKSETREVATNLLQIRIRKDRRLEHICGRPGKLLHVYYKPKLGLESQGFKSEKQKGYKSSLVPYQFLFSAKIGQKLVHFYTGQGIVICIASCQTNYCGYVVPAPYWFT</sequence>
<evidence type="ECO:0000313" key="1">
    <source>
        <dbReference type="EMBL" id="KAK7360309.1"/>
    </source>
</evidence>